<evidence type="ECO:0000259" key="5">
    <source>
        <dbReference type="PROSITE" id="PS50893"/>
    </source>
</evidence>
<dbReference type="PROSITE" id="PS50893">
    <property type="entry name" value="ABC_TRANSPORTER_2"/>
    <property type="match status" value="2"/>
</dbReference>
<dbReference type="CDD" id="cd03221">
    <property type="entry name" value="ABCF_EF-3"/>
    <property type="match status" value="2"/>
</dbReference>
<accession>A0ABS5FU17</accession>
<dbReference type="Gene3D" id="3.40.50.300">
    <property type="entry name" value="P-loop containing nucleotide triphosphate hydrolases"/>
    <property type="match status" value="2"/>
</dbReference>
<name>A0ABS5FU17_9BRAD</name>
<dbReference type="Proteomes" id="UP001315278">
    <property type="component" value="Unassembled WGS sequence"/>
</dbReference>
<dbReference type="InterPro" id="IPR003439">
    <property type="entry name" value="ABC_transporter-like_ATP-bd"/>
</dbReference>
<protein>
    <submittedName>
        <fullName evidence="6">ABC-F family ATP-binding cassette domain-containing protein</fullName>
    </submittedName>
</protein>
<dbReference type="PANTHER" id="PTHR19211:SF14">
    <property type="entry name" value="ATP-BINDING CASSETTE SUB-FAMILY F MEMBER 1"/>
    <property type="match status" value="1"/>
</dbReference>
<feature type="domain" description="ABC transporter" evidence="5">
    <location>
        <begin position="22"/>
        <end position="243"/>
    </location>
</feature>
<sequence length="528" mass="58243">MTAACWHAPGCRDCRQDQRTIVTLINIRNLGVTLNAPLFSELNLVVNAGDRIGLVAGNGRGKSSLLRCIAGAIEPNEGEITRSRGLTVGHVEQDAPPHLLDMPFHTAVRDAITKDQRAGEGWRVDVALQSLEVPDDLWGRPLKHLSGGWLRFAVLARALVTEPDVLLLDEPTNHLDLAKIGRLEAWLNTLPREMPVVIASHDRAFLDATTNRTLFLRPERSQLFSLPYTAARAAVDELDASEERRYRRDMKAVRQLRQQAAKLNNLGINSGSDLLLSKTRQLKQRAEKLVETAKTAHVERSTGTIRLANRDTHAKVLITLGNIPITSPDGRLLFRTGPQFICKGDRIALLGANGAGKTRLVATLRQAIEHPEAALAGIKATGSLVLGYCDQALADLVDADTPMHTLTRRFAVGEQRARALLAGAGLSIEMQSRPLGRLSGGQRARLGMLLLRLTQPNFHLLDEPTNHLDIEGQEALEEELMEHQASCLLVSHDRQFVRTVANRFWLIEGRKLSEIDSPERFFASVAAR</sequence>
<evidence type="ECO:0000256" key="4">
    <source>
        <dbReference type="ARBA" id="ARBA00024722"/>
    </source>
</evidence>
<dbReference type="InterPro" id="IPR003593">
    <property type="entry name" value="AAA+_ATPase"/>
</dbReference>
<dbReference type="PANTHER" id="PTHR19211">
    <property type="entry name" value="ATP-BINDING TRANSPORT PROTEIN-RELATED"/>
    <property type="match status" value="1"/>
</dbReference>
<organism evidence="6 7">
    <name type="scientific">Bradyrhizobium jicamae</name>
    <dbReference type="NCBI Taxonomy" id="280332"/>
    <lineage>
        <taxon>Bacteria</taxon>
        <taxon>Pseudomonadati</taxon>
        <taxon>Pseudomonadota</taxon>
        <taxon>Alphaproteobacteria</taxon>
        <taxon>Hyphomicrobiales</taxon>
        <taxon>Nitrobacteraceae</taxon>
        <taxon>Bradyrhizobium</taxon>
    </lineage>
</organism>
<dbReference type="SUPFAM" id="SSF52540">
    <property type="entry name" value="P-loop containing nucleoside triphosphate hydrolases"/>
    <property type="match status" value="2"/>
</dbReference>
<evidence type="ECO:0000313" key="7">
    <source>
        <dbReference type="Proteomes" id="UP001315278"/>
    </source>
</evidence>
<dbReference type="EMBL" id="JAFCJH010000050">
    <property type="protein sequence ID" value="MBR0800228.1"/>
    <property type="molecule type" value="Genomic_DNA"/>
</dbReference>
<dbReference type="InterPro" id="IPR027417">
    <property type="entry name" value="P-loop_NTPase"/>
</dbReference>
<feature type="domain" description="ABC transporter" evidence="5">
    <location>
        <begin position="318"/>
        <end position="527"/>
    </location>
</feature>
<gene>
    <name evidence="6" type="ORF">JQ615_33160</name>
</gene>
<dbReference type="GO" id="GO:0005524">
    <property type="term" value="F:ATP binding"/>
    <property type="evidence" value="ECO:0007669"/>
    <property type="project" value="UniProtKB-KW"/>
</dbReference>
<comment type="caution">
    <text evidence="6">The sequence shown here is derived from an EMBL/GenBank/DDBJ whole genome shotgun (WGS) entry which is preliminary data.</text>
</comment>
<dbReference type="InterPro" id="IPR050611">
    <property type="entry name" value="ABCF"/>
</dbReference>
<keyword evidence="2" id="KW-0547">Nucleotide-binding</keyword>
<proteinExistence type="predicted"/>
<keyword evidence="3 6" id="KW-0067">ATP-binding</keyword>
<keyword evidence="7" id="KW-1185">Reference proteome</keyword>
<keyword evidence="1" id="KW-0677">Repeat</keyword>
<evidence type="ECO:0000256" key="3">
    <source>
        <dbReference type="ARBA" id="ARBA00022840"/>
    </source>
</evidence>
<evidence type="ECO:0000313" key="6">
    <source>
        <dbReference type="EMBL" id="MBR0800228.1"/>
    </source>
</evidence>
<evidence type="ECO:0000256" key="2">
    <source>
        <dbReference type="ARBA" id="ARBA00022741"/>
    </source>
</evidence>
<reference evidence="7" key="1">
    <citation type="journal article" date="2021" name="ISME J.">
        <title>Evolutionary origin and ecological implication of a unique nif island in free-living Bradyrhizobium lineages.</title>
        <authorList>
            <person name="Tao J."/>
        </authorList>
    </citation>
    <scope>NUCLEOTIDE SEQUENCE [LARGE SCALE GENOMIC DNA]</scope>
    <source>
        <strain evidence="7">SZCCT0434</strain>
    </source>
</reference>
<comment type="function">
    <text evidence="4">Involved in beta-(1--&gt;2)glucan export. Transmembrane domains (TMD) form a pore in the inner membrane and the ATP-binding domain (NBD) is responsible for energy generation.</text>
</comment>
<dbReference type="SMART" id="SM00382">
    <property type="entry name" value="AAA"/>
    <property type="match status" value="2"/>
</dbReference>
<dbReference type="Pfam" id="PF00005">
    <property type="entry name" value="ABC_tran"/>
    <property type="match status" value="2"/>
</dbReference>
<evidence type="ECO:0000256" key="1">
    <source>
        <dbReference type="ARBA" id="ARBA00022737"/>
    </source>
</evidence>